<comment type="subcellular location">
    <subcellularLocation>
        <location evidence="1">Cell membrane</location>
        <topology evidence="1">Multi-pass membrane protein</topology>
    </subcellularLocation>
</comment>
<dbReference type="RefSeq" id="WP_284197013.1">
    <property type="nucleotide sequence ID" value="NZ_BSOG01000003.1"/>
</dbReference>
<evidence type="ECO:0000256" key="2">
    <source>
        <dbReference type="ARBA" id="ARBA00022475"/>
    </source>
</evidence>
<keyword evidence="9" id="KW-1185">Reference proteome</keyword>
<name>A0ABQ5YKP5_9NEIS</name>
<evidence type="ECO:0000256" key="6">
    <source>
        <dbReference type="SAM" id="Phobius"/>
    </source>
</evidence>
<keyword evidence="3 6" id="KW-0812">Transmembrane</keyword>
<dbReference type="InterPro" id="IPR051791">
    <property type="entry name" value="Pra-immunoreactive"/>
</dbReference>
<feature type="transmembrane region" description="Helical" evidence="6">
    <location>
        <begin position="21"/>
        <end position="39"/>
    </location>
</feature>
<accession>A0ABQ5YKP5</accession>
<evidence type="ECO:0000256" key="3">
    <source>
        <dbReference type="ARBA" id="ARBA00022692"/>
    </source>
</evidence>
<organism evidence="8 9">
    <name type="scientific">Chitinimonas prasina</name>
    <dbReference type="NCBI Taxonomy" id="1434937"/>
    <lineage>
        <taxon>Bacteria</taxon>
        <taxon>Pseudomonadati</taxon>
        <taxon>Pseudomonadota</taxon>
        <taxon>Betaproteobacteria</taxon>
        <taxon>Neisseriales</taxon>
        <taxon>Chitinibacteraceae</taxon>
        <taxon>Chitinimonas</taxon>
    </lineage>
</organism>
<dbReference type="EMBL" id="BSOG01000003">
    <property type="protein sequence ID" value="GLR13915.1"/>
    <property type="molecule type" value="Genomic_DNA"/>
</dbReference>
<keyword evidence="2" id="KW-1003">Cell membrane</keyword>
<evidence type="ECO:0000313" key="8">
    <source>
        <dbReference type="EMBL" id="GLR13915.1"/>
    </source>
</evidence>
<keyword evidence="4 6" id="KW-1133">Transmembrane helix</keyword>
<evidence type="ECO:0000256" key="4">
    <source>
        <dbReference type="ARBA" id="ARBA00022989"/>
    </source>
</evidence>
<dbReference type="InterPro" id="IPR010432">
    <property type="entry name" value="RDD"/>
</dbReference>
<evidence type="ECO:0000256" key="5">
    <source>
        <dbReference type="ARBA" id="ARBA00023136"/>
    </source>
</evidence>
<protein>
    <submittedName>
        <fullName evidence="8">RDD family protein</fullName>
    </submittedName>
</protein>
<dbReference type="Proteomes" id="UP001156706">
    <property type="component" value="Unassembled WGS sequence"/>
</dbReference>
<proteinExistence type="predicted"/>
<sequence length="165" mass="19396">MSVEHPLAPRWRRLVSLCYESLLLLAVILVAGMLFQLLFSRLAGTPAQFAFLILVLYGYFAWCWRRSGQTLAMKTWRLQLRNRANQLPSMWQVSLRFALCLLVYAPLIPLWAYTKHVPDMKWLLWLGLVWMALPWLWALIDREQQCLHDRLAGIRVVLLPIHRAD</sequence>
<dbReference type="PANTHER" id="PTHR36115">
    <property type="entry name" value="PROLINE-RICH ANTIGEN HOMOLOG-RELATED"/>
    <property type="match status" value="1"/>
</dbReference>
<evidence type="ECO:0000259" key="7">
    <source>
        <dbReference type="Pfam" id="PF06271"/>
    </source>
</evidence>
<comment type="caution">
    <text evidence="8">The sequence shown here is derived from an EMBL/GenBank/DDBJ whole genome shotgun (WGS) entry which is preliminary data.</text>
</comment>
<keyword evidence="5 6" id="KW-0472">Membrane</keyword>
<feature type="domain" description="RDD" evidence="7">
    <location>
        <begin position="8"/>
        <end position="153"/>
    </location>
</feature>
<evidence type="ECO:0000313" key="9">
    <source>
        <dbReference type="Proteomes" id="UP001156706"/>
    </source>
</evidence>
<reference evidence="9" key="1">
    <citation type="journal article" date="2019" name="Int. J. Syst. Evol. Microbiol.">
        <title>The Global Catalogue of Microorganisms (GCM) 10K type strain sequencing project: providing services to taxonomists for standard genome sequencing and annotation.</title>
        <authorList>
            <consortium name="The Broad Institute Genomics Platform"/>
            <consortium name="The Broad Institute Genome Sequencing Center for Infectious Disease"/>
            <person name="Wu L."/>
            <person name="Ma J."/>
        </authorList>
    </citation>
    <scope>NUCLEOTIDE SEQUENCE [LARGE SCALE GENOMIC DNA]</scope>
    <source>
        <strain evidence="9">NBRC 110044</strain>
    </source>
</reference>
<feature type="transmembrane region" description="Helical" evidence="6">
    <location>
        <begin position="120"/>
        <end position="140"/>
    </location>
</feature>
<gene>
    <name evidence="8" type="ORF">GCM10007907_27050</name>
</gene>
<dbReference type="PANTHER" id="PTHR36115:SF10">
    <property type="entry name" value="RDD DOMAIN-CONTAINING PROTEIN"/>
    <property type="match status" value="1"/>
</dbReference>
<dbReference type="Pfam" id="PF06271">
    <property type="entry name" value="RDD"/>
    <property type="match status" value="1"/>
</dbReference>
<evidence type="ECO:0000256" key="1">
    <source>
        <dbReference type="ARBA" id="ARBA00004651"/>
    </source>
</evidence>
<feature type="transmembrane region" description="Helical" evidence="6">
    <location>
        <begin position="93"/>
        <end position="114"/>
    </location>
</feature>
<feature type="transmembrane region" description="Helical" evidence="6">
    <location>
        <begin position="45"/>
        <end position="64"/>
    </location>
</feature>